<dbReference type="Proteomes" id="UP000887565">
    <property type="component" value="Unplaced"/>
</dbReference>
<proteinExistence type="predicted"/>
<evidence type="ECO:0000313" key="2">
    <source>
        <dbReference type="Proteomes" id="UP000887565"/>
    </source>
</evidence>
<feature type="compositionally biased region" description="Polar residues" evidence="1">
    <location>
        <begin position="47"/>
        <end position="59"/>
    </location>
</feature>
<accession>A0A915JQ29</accession>
<reference evidence="3" key="1">
    <citation type="submission" date="2022-11" db="UniProtKB">
        <authorList>
            <consortium name="WormBaseParasite"/>
        </authorList>
    </citation>
    <scope>IDENTIFICATION</scope>
</reference>
<feature type="region of interest" description="Disordered" evidence="1">
    <location>
        <begin position="46"/>
        <end position="74"/>
    </location>
</feature>
<evidence type="ECO:0000256" key="1">
    <source>
        <dbReference type="SAM" id="MobiDB-lite"/>
    </source>
</evidence>
<organism evidence="2 3">
    <name type="scientific">Romanomermis culicivorax</name>
    <name type="common">Nematode worm</name>
    <dbReference type="NCBI Taxonomy" id="13658"/>
    <lineage>
        <taxon>Eukaryota</taxon>
        <taxon>Metazoa</taxon>
        <taxon>Ecdysozoa</taxon>
        <taxon>Nematoda</taxon>
        <taxon>Enoplea</taxon>
        <taxon>Dorylaimia</taxon>
        <taxon>Mermithida</taxon>
        <taxon>Mermithoidea</taxon>
        <taxon>Mermithidae</taxon>
        <taxon>Romanomermis</taxon>
    </lineage>
</organism>
<dbReference type="AlphaFoldDB" id="A0A915JQ29"/>
<dbReference type="WBParaSite" id="nRc.2.0.1.t28364-RA">
    <property type="protein sequence ID" value="nRc.2.0.1.t28364-RA"/>
    <property type="gene ID" value="nRc.2.0.1.g28364"/>
</dbReference>
<sequence>MPNKRIPRGNTLHRSSHRVVNAGNLLNLEDIEQQQHADLDTVIPDQTPASVQPLQQQAMHSMPQDAGVPIDRPPAIAIDPQEAGPMNLNQEADGLLLRNIKRSLPKVELAGRRRDIIRHEIQPNLEEVEPEIE</sequence>
<name>A0A915JQ29_ROMCU</name>
<protein>
    <submittedName>
        <fullName evidence="3">Uncharacterized protein</fullName>
    </submittedName>
</protein>
<evidence type="ECO:0000313" key="3">
    <source>
        <dbReference type="WBParaSite" id="nRc.2.0.1.t28364-RA"/>
    </source>
</evidence>
<keyword evidence="2" id="KW-1185">Reference proteome</keyword>